<reference evidence="2" key="1">
    <citation type="journal article" date="2023" name="Mol. Phylogenet. Evol.">
        <title>Genome-scale phylogeny and comparative genomics of the fungal order Sordariales.</title>
        <authorList>
            <person name="Hensen N."/>
            <person name="Bonometti L."/>
            <person name="Westerberg I."/>
            <person name="Brannstrom I.O."/>
            <person name="Guillou S."/>
            <person name="Cros-Aarteil S."/>
            <person name="Calhoun S."/>
            <person name="Haridas S."/>
            <person name="Kuo A."/>
            <person name="Mondo S."/>
            <person name="Pangilinan J."/>
            <person name="Riley R."/>
            <person name="LaButti K."/>
            <person name="Andreopoulos B."/>
            <person name="Lipzen A."/>
            <person name="Chen C."/>
            <person name="Yan M."/>
            <person name="Daum C."/>
            <person name="Ng V."/>
            <person name="Clum A."/>
            <person name="Steindorff A."/>
            <person name="Ohm R.A."/>
            <person name="Martin F."/>
            <person name="Silar P."/>
            <person name="Natvig D.O."/>
            <person name="Lalanne C."/>
            <person name="Gautier V."/>
            <person name="Ament-Velasquez S.L."/>
            <person name="Kruys A."/>
            <person name="Hutchinson M.I."/>
            <person name="Powell A.J."/>
            <person name="Barry K."/>
            <person name="Miller A.N."/>
            <person name="Grigoriev I.V."/>
            <person name="Debuchy R."/>
            <person name="Gladieux P."/>
            <person name="Hiltunen Thoren M."/>
            <person name="Johannesson H."/>
        </authorList>
    </citation>
    <scope>NUCLEOTIDE SEQUENCE</scope>
    <source>
        <strain evidence="2">CBS 731.68</strain>
    </source>
</reference>
<dbReference type="RefSeq" id="XP_062644374.1">
    <property type="nucleotide sequence ID" value="XM_062785963.1"/>
</dbReference>
<dbReference type="GeneID" id="87822729"/>
<feature type="transmembrane region" description="Helical" evidence="1">
    <location>
        <begin position="49"/>
        <end position="72"/>
    </location>
</feature>
<evidence type="ECO:0000256" key="1">
    <source>
        <dbReference type="SAM" id="Phobius"/>
    </source>
</evidence>
<protein>
    <recommendedName>
        <fullName evidence="4">Transmembrane protein</fullName>
    </recommendedName>
</protein>
<dbReference type="EMBL" id="MU853237">
    <property type="protein sequence ID" value="KAK4120603.1"/>
    <property type="molecule type" value="Genomic_DNA"/>
</dbReference>
<keyword evidence="1" id="KW-0812">Transmembrane</keyword>
<evidence type="ECO:0000313" key="3">
    <source>
        <dbReference type="Proteomes" id="UP001302602"/>
    </source>
</evidence>
<dbReference type="AlphaFoldDB" id="A0AAN6TTX9"/>
<dbReference type="Proteomes" id="UP001302602">
    <property type="component" value="Unassembled WGS sequence"/>
</dbReference>
<name>A0AAN6TTX9_9PEZI</name>
<reference evidence="2" key="2">
    <citation type="submission" date="2023-05" db="EMBL/GenBank/DDBJ databases">
        <authorList>
            <consortium name="Lawrence Berkeley National Laboratory"/>
            <person name="Steindorff A."/>
            <person name="Hensen N."/>
            <person name="Bonometti L."/>
            <person name="Westerberg I."/>
            <person name="Brannstrom I.O."/>
            <person name="Guillou S."/>
            <person name="Cros-Aarteil S."/>
            <person name="Calhoun S."/>
            <person name="Haridas S."/>
            <person name="Kuo A."/>
            <person name="Mondo S."/>
            <person name="Pangilinan J."/>
            <person name="Riley R."/>
            <person name="Labutti K."/>
            <person name="Andreopoulos B."/>
            <person name="Lipzen A."/>
            <person name="Chen C."/>
            <person name="Yanf M."/>
            <person name="Daum C."/>
            <person name="Ng V."/>
            <person name="Clum A."/>
            <person name="Ohm R."/>
            <person name="Martin F."/>
            <person name="Silar P."/>
            <person name="Natvig D."/>
            <person name="Lalanne C."/>
            <person name="Gautier V."/>
            <person name="Ament-Velasquez S.L."/>
            <person name="Kruys A."/>
            <person name="Hutchinson M.I."/>
            <person name="Powell A.J."/>
            <person name="Barry K."/>
            <person name="Miller A.N."/>
            <person name="Grigoriev I.V."/>
            <person name="Debuchy R."/>
            <person name="Gladieux P."/>
            <person name="Thoren M.H."/>
            <person name="Johannesson H."/>
        </authorList>
    </citation>
    <scope>NUCLEOTIDE SEQUENCE</scope>
    <source>
        <strain evidence="2">CBS 731.68</strain>
    </source>
</reference>
<sequence>MMLHNPTVPSISRVFALSSVLSFFSSLYYLLCLSVPFFFLFFSPSFICNFYFAFPTFLLFTFSSSFFAFLWIGKADDAAAICKPNLRLMESRRFSRNMNTFWRWLFLHQSPELA</sequence>
<keyword evidence="1" id="KW-1133">Transmembrane helix</keyword>
<comment type="caution">
    <text evidence="2">The sequence shown here is derived from an EMBL/GenBank/DDBJ whole genome shotgun (WGS) entry which is preliminary data.</text>
</comment>
<accession>A0AAN6TTX9</accession>
<evidence type="ECO:0000313" key="2">
    <source>
        <dbReference type="EMBL" id="KAK4120603.1"/>
    </source>
</evidence>
<feature type="transmembrane region" description="Helical" evidence="1">
    <location>
        <begin position="20"/>
        <end position="42"/>
    </location>
</feature>
<keyword evidence="3" id="KW-1185">Reference proteome</keyword>
<gene>
    <name evidence="2" type="ORF">N657DRAFT_148807</name>
</gene>
<organism evidence="2 3">
    <name type="scientific">Parathielavia appendiculata</name>
    <dbReference type="NCBI Taxonomy" id="2587402"/>
    <lineage>
        <taxon>Eukaryota</taxon>
        <taxon>Fungi</taxon>
        <taxon>Dikarya</taxon>
        <taxon>Ascomycota</taxon>
        <taxon>Pezizomycotina</taxon>
        <taxon>Sordariomycetes</taxon>
        <taxon>Sordariomycetidae</taxon>
        <taxon>Sordariales</taxon>
        <taxon>Chaetomiaceae</taxon>
        <taxon>Parathielavia</taxon>
    </lineage>
</organism>
<evidence type="ECO:0008006" key="4">
    <source>
        <dbReference type="Google" id="ProtNLM"/>
    </source>
</evidence>
<keyword evidence="1" id="KW-0472">Membrane</keyword>
<proteinExistence type="predicted"/>